<dbReference type="AlphaFoldDB" id="A0A8K0K4S9"/>
<accession>A0A8K0K4S9</accession>
<reference evidence="2" key="1">
    <citation type="submission" date="2013-04" db="EMBL/GenBank/DDBJ databases">
        <authorList>
            <person name="Qu J."/>
            <person name="Murali S.C."/>
            <person name="Bandaranaike D."/>
            <person name="Bellair M."/>
            <person name="Blankenburg K."/>
            <person name="Chao H."/>
            <person name="Dinh H."/>
            <person name="Doddapaneni H."/>
            <person name="Downs B."/>
            <person name="Dugan-Rocha S."/>
            <person name="Elkadiri S."/>
            <person name="Gnanaolivu R.D."/>
            <person name="Hernandez B."/>
            <person name="Javaid M."/>
            <person name="Jayaseelan J.C."/>
            <person name="Lee S."/>
            <person name="Li M."/>
            <person name="Ming W."/>
            <person name="Munidasa M."/>
            <person name="Muniz J."/>
            <person name="Nguyen L."/>
            <person name="Ongeri F."/>
            <person name="Osuji N."/>
            <person name="Pu L.-L."/>
            <person name="Puazo M."/>
            <person name="Qu C."/>
            <person name="Quiroz J."/>
            <person name="Raj R."/>
            <person name="Weissenberger G."/>
            <person name="Xin Y."/>
            <person name="Zou X."/>
            <person name="Han Y."/>
            <person name="Richards S."/>
            <person name="Worley K."/>
            <person name="Muzny D."/>
            <person name="Gibbs R."/>
        </authorList>
    </citation>
    <scope>NUCLEOTIDE SEQUENCE</scope>
    <source>
        <strain evidence="2">Sampled in the wild</strain>
    </source>
</reference>
<feature type="region of interest" description="Disordered" evidence="1">
    <location>
        <begin position="1"/>
        <end position="60"/>
    </location>
</feature>
<gene>
    <name evidence="2" type="ORF">J437_LFUL004844</name>
</gene>
<dbReference type="Proteomes" id="UP000792457">
    <property type="component" value="Unassembled WGS sequence"/>
</dbReference>
<feature type="compositionally biased region" description="Gly residues" evidence="1">
    <location>
        <begin position="27"/>
        <end position="48"/>
    </location>
</feature>
<dbReference type="EMBL" id="KZ308318">
    <property type="protein sequence ID" value="KAG8227295.1"/>
    <property type="molecule type" value="Genomic_DNA"/>
</dbReference>
<name>A0A8K0K4S9_LADFU</name>
<feature type="compositionally biased region" description="Low complexity" evidence="1">
    <location>
        <begin position="1"/>
        <end position="21"/>
    </location>
</feature>
<comment type="caution">
    <text evidence="2">The sequence shown here is derived from an EMBL/GenBank/DDBJ whole genome shotgun (WGS) entry which is preliminary data.</text>
</comment>
<protein>
    <submittedName>
        <fullName evidence="2">Uncharacterized protein</fullName>
    </submittedName>
</protein>
<evidence type="ECO:0000256" key="1">
    <source>
        <dbReference type="SAM" id="MobiDB-lite"/>
    </source>
</evidence>
<reference evidence="2" key="2">
    <citation type="submission" date="2017-10" db="EMBL/GenBank/DDBJ databases">
        <title>Ladona fulva Genome sequencing and assembly.</title>
        <authorList>
            <person name="Murali S."/>
            <person name="Richards S."/>
            <person name="Bandaranaike D."/>
            <person name="Bellair M."/>
            <person name="Blankenburg K."/>
            <person name="Chao H."/>
            <person name="Dinh H."/>
            <person name="Doddapaneni H."/>
            <person name="Dugan-Rocha S."/>
            <person name="Elkadiri S."/>
            <person name="Gnanaolivu R."/>
            <person name="Hernandez B."/>
            <person name="Skinner E."/>
            <person name="Javaid M."/>
            <person name="Lee S."/>
            <person name="Li M."/>
            <person name="Ming W."/>
            <person name="Munidasa M."/>
            <person name="Muniz J."/>
            <person name="Nguyen L."/>
            <person name="Hughes D."/>
            <person name="Osuji N."/>
            <person name="Pu L.-L."/>
            <person name="Puazo M."/>
            <person name="Qu C."/>
            <person name="Quiroz J."/>
            <person name="Raj R."/>
            <person name="Weissenberger G."/>
            <person name="Xin Y."/>
            <person name="Zou X."/>
            <person name="Han Y."/>
            <person name="Worley K."/>
            <person name="Muzny D."/>
            <person name="Gibbs R."/>
        </authorList>
    </citation>
    <scope>NUCLEOTIDE SEQUENCE</scope>
    <source>
        <strain evidence="2">Sampled in the wild</strain>
    </source>
</reference>
<evidence type="ECO:0000313" key="2">
    <source>
        <dbReference type="EMBL" id="KAG8227295.1"/>
    </source>
</evidence>
<organism evidence="2 3">
    <name type="scientific">Ladona fulva</name>
    <name type="common">Scarce chaser dragonfly</name>
    <name type="synonym">Libellula fulva</name>
    <dbReference type="NCBI Taxonomy" id="123851"/>
    <lineage>
        <taxon>Eukaryota</taxon>
        <taxon>Metazoa</taxon>
        <taxon>Ecdysozoa</taxon>
        <taxon>Arthropoda</taxon>
        <taxon>Hexapoda</taxon>
        <taxon>Insecta</taxon>
        <taxon>Pterygota</taxon>
        <taxon>Palaeoptera</taxon>
        <taxon>Odonata</taxon>
        <taxon>Epiprocta</taxon>
        <taxon>Anisoptera</taxon>
        <taxon>Libelluloidea</taxon>
        <taxon>Libellulidae</taxon>
        <taxon>Ladona</taxon>
    </lineage>
</organism>
<proteinExistence type="predicted"/>
<sequence length="169" mass="17957">MPSSTAPSSKPTSSLPTSSHLPPDDTVGGGGPLRGSEGVSGGHPGGEPGGDKGPTDPPLDVETRRVVNMMCSIKPKEEDSPSSLSMTVLLRMDDKMNRQLTCPISEEDESTGLANELVHYGFINECDRARLANLIEDSLNTWFGKRKIGEERQSTLIFVTGAQASMVDG</sequence>
<evidence type="ECO:0000313" key="3">
    <source>
        <dbReference type="Proteomes" id="UP000792457"/>
    </source>
</evidence>
<keyword evidence="3" id="KW-1185">Reference proteome</keyword>
<dbReference type="OrthoDB" id="1034557at2759"/>